<sequence length="191" mass="20726">MPRIGLTPDQLVDAAAALADEIGFSALTLTELARRFDVKVASLYAHIKNADDLNTRVALLALNKLADRADEAAAGRAGKDALVAVANVHRDFARAHPGLFEAARYRLQAPLPENNGGIRISRVTRAILRGYALNDTEATDAMRLLGSVFLGYPMLELAGSFSHSQPDAQHSWLRSLDALDAILKNWPKDTQ</sequence>
<dbReference type="Pfam" id="PF13305">
    <property type="entry name" value="TetR_C_33"/>
    <property type="match status" value="1"/>
</dbReference>
<evidence type="ECO:0000256" key="1">
    <source>
        <dbReference type="ARBA" id="ARBA00023015"/>
    </source>
</evidence>
<evidence type="ECO:0000256" key="4">
    <source>
        <dbReference type="PROSITE-ProRule" id="PRU00335"/>
    </source>
</evidence>
<dbReference type="GO" id="GO:0003677">
    <property type="term" value="F:DNA binding"/>
    <property type="evidence" value="ECO:0007669"/>
    <property type="project" value="UniProtKB-UniRule"/>
</dbReference>
<dbReference type="PROSITE" id="PS50977">
    <property type="entry name" value="HTH_TETR_2"/>
    <property type="match status" value="1"/>
</dbReference>
<dbReference type="Proteomes" id="UP000481037">
    <property type="component" value="Unassembled WGS sequence"/>
</dbReference>
<feature type="domain" description="HTH tetR-type" evidence="5">
    <location>
        <begin position="5"/>
        <end position="65"/>
    </location>
</feature>
<evidence type="ECO:0000259" key="5">
    <source>
        <dbReference type="PROSITE" id="PS50977"/>
    </source>
</evidence>
<organism evidence="6 7">
    <name type="scientific">Duganella alba</name>
    <dbReference type="NCBI Taxonomy" id="2666081"/>
    <lineage>
        <taxon>Bacteria</taxon>
        <taxon>Pseudomonadati</taxon>
        <taxon>Pseudomonadota</taxon>
        <taxon>Betaproteobacteria</taxon>
        <taxon>Burkholderiales</taxon>
        <taxon>Oxalobacteraceae</taxon>
        <taxon>Telluria group</taxon>
        <taxon>Duganella</taxon>
    </lineage>
</organism>
<keyword evidence="7" id="KW-1185">Reference proteome</keyword>
<reference evidence="6 7" key="1">
    <citation type="submission" date="2019-11" db="EMBL/GenBank/DDBJ databases">
        <title>Novel species isolated from a subtropical stream in China.</title>
        <authorList>
            <person name="Lu H."/>
        </authorList>
    </citation>
    <scope>NUCLEOTIDE SEQUENCE [LARGE SCALE GENOMIC DNA]</scope>
    <source>
        <strain evidence="6 7">FT25W</strain>
    </source>
</reference>
<dbReference type="Gene3D" id="1.10.10.60">
    <property type="entry name" value="Homeodomain-like"/>
    <property type="match status" value="1"/>
</dbReference>
<dbReference type="RefSeq" id="WP_154368682.1">
    <property type="nucleotide sequence ID" value="NZ_WKJM01000010.1"/>
</dbReference>
<dbReference type="InterPro" id="IPR009057">
    <property type="entry name" value="Homeodomain-like_sf"/>
</dbReference>
<evidence type="ECO:0000256" key="2">
    <source>
        <dbReference type="ARBA" id="ARBA00023125"/>
    </source>
</evidence>
<evidence type="ECO:0000256" key="3">
    <source>
        <dbReference type="ARBA" id="ARBA00023163"/>
    </source>
</evidence>
<evidence type="ECO:0000313" key="6">
    <source>
        <dbReference type="EMBL" id="MRX08978.1"/>
    </source>
</evidence>
<proteinExistence type="predicted"/>
<dbReference type="InterPro" id="IPR036271">
    <property type="entry name" value="Tet_transcr_reg_TetR-rel_C_sf"/>
</dbReference>
<accession>A0A6L5QHJ1</accession>
<dbReference type="InterPro" id="IPR025996">
    <property type="entry name" value="MT1864/Rv1816-like_C"/>
</dbReference>
<gene>
    <name evidence="6" type="ORF">GJ697_14135</name>
</gene>
<protein>
    <submittedName>
        <fullName evidence="6">TetR family transcriptional regulator</fullName>
    </submittedName>
</protein>
<name>A0A6L5QHJ1_9BURK</name>
<dbReference type="AlphaFoldDB" id="A0A6L5QHJ1"/>
<evidence type="ECO:0000313" key="7">
    <source>
        <dbReference type="Proteomes" id="UP000481037"/>
    </source>
</evidence>
<keyword evidence="2 4" id="KW-0238">DNA-binding</keyword>
<dbReference type="EMBL" id="WKJM01000010">
    <property type="protein sequence ID" value="MRX08978.1"/>
    <property type="molecule type" value="Genomic_DNA"/>
</dbReference>
<keyword evidence="3" id="KW-0804">Transcription</keyword>
<dbReference type="Pfam" id="PF00440">
    <property type="entry name" value="TetR_N"/>
    <property type="match status" value="1"/>
</dbReference>
<dbReference type="SUPFAM" id="SSF46689">
    <property type="entry name" value="Homeodomain-like"/>
    <property type="match status" value="1"/>
</dbReference>
<dbReference type="SUPFAM" id="SSF48498">
    <property type="entry name" value="Tetracyclin repressor-like, C-terminal domain"/>
    <property type="match status" value="1"/>
</dbReference>
<comment type="caution">
    <text evidence="6">The sequence shown here is derived from an EMBL/GenBank/DDBJ whole genome shotgun (WGS) entry which is preliminary data.</text>
</comment>
<dbReference type="Gene3D" id="1.10.357.10">
    <property type="entry name" value="Tetracycline Repressor, domain 2"/>
    <property type="match status" value="1"/>
</dbReference>
<feature type="DNA-binding region" description="H-T-H motif" evidence="4">
    <location>
        <begin position="28"/>
        <end position="47"/>
    </location>
</feature>
<dbReference type="InterPro" id="IPR001647">
    <property type="entry name" value="HTH_TetR"/>
</dbReference>
<keyword evidence="1" id="KW-0805">Transcription regulation</keyword>